<gene>
    <name evidence="2" type="ORF">CCUR1050_LOCUS21122</name>
</gene>
<feature type="region of interest" description="Disordered" evidence="1">
    <location>
        <begin position="103"/>
        <end position="122"/>
    </location>
</feature>
<reference evidence="2" key="1">
    <citation type="submission" date="2021-01" db="EMBL/GenBank/DDBJ databases">
        <authorList>
            <person name="Corre E."/>
            <person name="Pelletier E."/>
            <person name="Niang G."/>
            <person name="Scheremetjew M."/>
            <person name="Finn R."/>
            <person name="Kale V."/>
            <person name="Holt S."/>
            <person name="Cochrane G."/>
            <person name="Meng A."/>
            <person name="Brown T."/>
            <person name="Cohen L."/>
        </authorList>
    </citation>
    <scope>NUCLEOTIDE SEQUENCE</scope>
    <source>
        <strain evidence="2">CCAP979/52</strain>
    </source>
</reference>
<protein>
    <submittedName>
        <fullName evidence="2">Uncharacterized protein</fullName>
    </submittedName>
</protein>
<feature type="region of interest" description="Disordered" evidence="1">
    <location>
        <begin position="155"/>
        <end position="194"/>
    </location>
</feature>
<name>A0A7S0QNC8_9CRYP</name>
<dbReference type="EMBL" id="HBEZ01038379">
    <property type="protein sequence ID" value="CAD8643438.1"/>
    <property type="molecule type" value="Transcribed_RNA"/>
</dbReference>
<proteinExistence type="predicted"/>
<sequence length="194" mass="21406">MESYKPQASLFEVQPGMNTPWGFQNHLNNLATLPMMRVPAFNAASCFCPSMNTPQLPSRSPANVYKSNLKVQAQIQTQQIDSAIQLLKMQYDAIMASVQKSNLPLEGPNQQPSTSATSSQVVDQKSFVMQFELPRPESDEQSTATRVMDTATACKRKTDRQSDGISIASVDSESCSLSKTPASSLQSNKRLRRQ</sequence>
<dbReference type="AlphaFoldDB" id="A0A7S0QNC8"/>
<evidence type="ECO:0000313" key="2">
    <source>
        <dbReference type="EMBL" id="CAD8643438.1"/>
    </source>
</evidence>
<feature type="compositionally biased region" description="Polar residues" evidence="1">
    <location>
        <begin position="169"/>
        <end position="188"/>
    </location>
</feature>
<accession>A0A7S0QNC8</accession>
<organism evidence="2">
    <name type="scientific">Cryptomonas curvata</name>
    <dbReference type="NCBI Taxonomy" id="233186"/>
    <lineage>
        <taxon>Eukaryota</taxon>
        <taxon>Cryptophyceae</taxon>
        <taxon>Cryptomonadales</taxon>
        <taxon>Cryptomonadaceae</taxon>
        <taxon>Cryptomonas</taxon>
    </lineage>
</organism>
<evidence type="ECO:0000256" key="1">
    <source>
        <dbReference type="SAM" id="MobiDB-lite"/>
    </source>
</evidence>